<dbReference type="AlphaFoldDB" id="A0A9X3TY22"/>
<name>A0A9X3TY22_9PROT</name>
<dbReference type="Gene3D" id="3.30.1380.10">
    <property type="match status" value="1"/>
</dbReference>
<keyword evidence="2" id="KW-0378">Hydrolase</keyword>
<dbReference type="RefSeq" id="WP_274943812.1">
    <property type="nucleotide sequence ID" value="NZ_JANWOI010000003.1"/>
</dbReference>
<feature type="domain" description="Peptidase M15A C-terminal" evidence="1">
    <location>
        <begin position="5"/>
        <end position="111"/>
    </location>
</feature>
<evidence type="ECO:0000313" key="3">
    <source>
        <dbReference type="Proteomes" id="UP001141619"/>
    </source>
</evidence>
<dbReference type="EMBL" id="JANWOI010000003">
    <property type="protein sequence ID" value="MDA5194106.1"/>
    <property type="molecule type" value="Genomic_DNA"/>
</dbReference>
<sequence length="150" mass="16085">MLLSPHFSLTEMTKSAAALRLGIDNSPTPFVVENLRRLAVKVLEPVRARFGVPFSPSSGYRGPALNRAIGGVARSQHLTGEAVDFEVPGVPNLEVARWVRDNLGFDQLLLEYWSPVDAGAGWVHCSLTPGGNRKEVLTVGGGVTRKGLPA</sequence>
<accession>A0A9X3TY22</accession>
<proteinExistence type="predicted"/>
<dbReference type="InterPro" id="IPR013230">
    <property type="entry name" value="Peptidase_M15A_C"/>
</dbReference>
<evidence type="ECO:0000313" key="2">
    <source>
        <dbReference type="EMBL" id="MDA5194106.1"/>
    </source>
</evidence>
<protein>
    <submittedName>
        <fullName evidence="2">D-Ala-D-Ala carboxypeptidase family metallohydrolase</fullName>
    </submittedName>
</protein>
<reference evidence="2" key="1">
    <citation type="submission" date="2022-08" db="EMBL/GenBank/DDBJ databases">
        <authorList>
            <person name="Vandamme P."/>
            <person name="Hettiarachchi A."/>
            <person name="Peeters C."/>
            <person name="Cnockaert M."/>
            <person name="Carlier A."/>
        </authorList>
    </citation>
    <scope>NUCLEOTIDE SEQUENCE</scope>
    <source>
        <strain evidence="2">LMG 31809</strain>
    </source>
</reference>
<reference evidence="2" key="2">
    <citation type="journal article" date="2023" name="Syst. Appl. Microbiol.">
        <title>Govania unica gen. nov., sp. nov., a rare biosphere bacterium that represents a novel family in the class Alphaproteobacteria.</title>
        <authorList>
            <person name="Vandamme P."/>
            <person name="Peeters C."/>
            <person name="Hettiarachchi A."/>
            <person name="Cnockaert M."/>
            <person name="Carlier A."/>
        </authorList>
    </citation>
    <scope>NUCLEOTIDE SEQUENCE</scope>
    <source>
        <strain evidence="2">LMG 31809</strain>
    </source>
</reference>
<dbReference type="Proteomes" id="UP001141619">
    <property type="component" value="Unassembled WGS sequence"/>
</dbReference>
<gene>
    <name evidence="2" type="ORF">NYP16_09105</name>
</gene>
<dbReference type="Pfam" id="PF08291">
    <property type="entry name" value="Peptidase_M15_3"/>
    <property type="match status" value="1"/>
</dbReference>
<organism evidence="2 3">
    <name type="scientific">Govanella unica</name>
    <dbReference type="NCBI Taxonomy" id="2975056"/>
    <lineage>
        <taxon>Bacteria</taxon>
        <taxon>Pseudomonadati</taxon>
        <taxon>Pseudomonadota</taxon>
        <taxon>Alphaproteobacteria</taxon>
        <taxon>Emcibacterales</taxon>
        <taxon>Govanellaceae</taxon>
        <taxon>Govanella</taxon>
    </lineage>
</organism>
<evidence type="ECO:0000259" key="1">
    <source>
        <dbReference type="Pfam" id="PF08291"/>
    </source>
</evidence>
<dbReference type="InterPro" id="IPR009045">
    <property type="entry name" value="Zn_M74/Hedgehog-like"/>
</dbReference>
<comment type="caution">
    <text evidence="2">The sequence shown here is derived from an EMBL/GenBank/DDBJ whole genome shotgun (WGS) entry which is preliminary data.</text>
</comment>
<keyword evidence="3" id="KW-1185">Reference proteome</keyword>
<keyword evidence="2" id="KW-0121">Carboxypeptidase</keyword>
<keyword evidence="2" id="KW-0645">Protease</keyword>
<dbReference type="SUPFAM" id="SSF55166">
    <property type="entry name" value="Hedgehog/DD-peptidase"/>
    <property type="match status" value="1"/>
</dbReference>
<dbReference type="GO" id="GO:0004180">
    <property type="term" value="F:carboxypeptidase activity"/>
    <property type="evidence" value="ECO:0007669"/>
    <property type="project" value="UniProtKB-KW"/>
</dbReference>